<dbReference type="CDD" id="cd12797">
    <property type="entry name" value="M23_peptidase"/>
    <property type="match status" value="1"/>
</dbReference>
<evidence type="ECO:0000259" key="9">
    <source>
        <dbReference type="Pfam" id="PF01551"/>
    </source>
</evidence>
<dbReference type="SUPFAM" id="SSF51261">
    <property type="entry name" value="Duplicated hybrid motif"/>
    <property type="match status" value="1"/>
</dbReference>
<evidence type="ECO:0000256" key="6">
    <source>
        <dbReference type="ARBA" id="ARBA00022833"/>
    </source>
</evidence>
<comment type="pathway">
    <text evidence="8">Cell wall degradation; peptidoglycan degradation.</text>
</comment>
<evidence type="ECO:0000313" key="11">
    <source>
        <dbReference type="EMBL" id="KJY74022.1"/>
    </source>
</evidence>
<name>A0A837GA59_9VIBR</name>
<dbReference type="InterPro" id="IPR016047">
    <property type="entry name" value="M23ase_b-sheet_dom"/>
</dbReference>
<comment type="cofactor">
    <cofactor evidence="1">
        <name>Zn(2+)</name>
        <dbReference type="ChEBI" id="CHEBI:29105"/>
    </cofactor>
</comment>
<keyword evidence="6" id="KW-0862">Zinc</keyword>
<evidence type="ECO:0000259" key="10">
    <source>
        <dbReference type="Pfam" id="PF19425"/>
    </source>
</evidence>
<evidence type="ECO:0000256" key="5">
    <source>
        <dbReference type="ARBA" id="ARBA00022801"/>
    </source>
</evidence>
<dbReference type="InterPro" id="IPR045834">
    <property type="entry name" value="Csd3_N2"/>
</dbReference>
<sequence>MLSKRSLLALIAVTCFSFAAFIQVETTKETPSPEVKIPIVPYQSLPDAVTPKFQPMKVHYIVKVGDTLSSIFSAWHLPYQTLQHILEADLVSLKLDTIKPGDHLEFVIDNETRKLNALIFHESLVEQAIYEKDDSGQFSYRFDEQPGSWRSKLYSGEVNGSFSVAAHCLGLSTTQIANITRVLRDKVNFARDLRAGDSFNILIKEQYLDDHKTGNAEIEGISLSMRSHEIAAFLADDGRFYDREGNSLEQAFDRYPITKAYRRITSPFNPKRRHPVTGRISPHNGTDFATPVGTPIYSTGDGKVIAVRNHPYAGKYLVIEHNSVYKTRYLHLSRFLVKKGQHVKRGQKIALSGATGRLTGPHLHFEVLVRNRAVDPMKANLPLATSIPKSMSAAFTDRVANFDASVAARQKSPEKNS</sequence>
<feature type="domain" description="M23ase beta-sheet core" evidence="9">
    <location>
        <begin position="282"/>
        <end position="376"/>
    </location>
</feature>
<keyword evidence="4" id="KW-0479">Metal-binding</keyword>
<dbReference type="FunFam" id="2.70.70.10:FF:000002">
    <property type="entry name" value="Murein DD-endopeptidase MepM"/>
    <property type="match status" value="1"/>
</dbReference>
<dbReference type="PANTHER" id="PTHR21666:SF292">
    <property type="entry name" value="MUREIN DD-ENDOPEPTIDASE MEPM"/>
    <property type="match status" value="1"/>
</dbReference>
<dbReference type="PANTHER" id="PTHR21666">
    <property type="entry name" value="PEPTIDASE-RELATED"/>
    <property type="match status" value="1"/>
</dbReference>
<feature type="domain" description="Csd3-like second N-terminal" evidence="10">
    <location>
        <begin position="147"/>
        <end position="270"/>
    </location>
</feature>
<keyword evidence="5" id="KW-0378">Hydrolase</keyword>
<evidence type="ECO:0000256" key="1">
    <source>
        <dbReference type="ARBA" id="ARBA00001947"/>
    </source>
</evidence>
<dbReference type="RefSeq" id="WP_045985768.1">
    <property type="nucleotide sequence ID" value="NZ_CP063052.1"/>
</dbReference>
<dbReference type="InterPro" id="IPR011055">
    <property type="entry name" value="Dup_hybrid_motif"/>
</dbReference>
<keyword evidence="3" id="KW-0645">Protease</keyword>
<dbReference type="GO" id="GO:0004222">
    <property type="term" value="F:metalloendopeptidase activity"/>
    <property type="evidence" value="ECO:0007669"/>
    <property type="project" value="TreeGrafter"/>
</dbReference>
<dbReference type="EMBL" id="JXXR01000010">
    <property type="protein sequence ID" value="KJY74022.1"/>
    <property type="molecule type" value="Genomic_DNA"/>
</dbReference>
<dbReference type="GO" id="GO:0030313">
    <property type="term" value="C:cell envelope"/>
    <property type="evidence" value="ECO:0007669"/>
    <property type="project" value="UniProtKB-SubCell"/>
</dbReference>
<dbReference type="GO" id="GO:0006508">
    <property type="term" value="P:proteolysis"/>
    <property type="evidence" value="ECO:0007669"/>
    <property type="project" value="UniProtKB-KW"/>
</dbReference>
<dbReference type="Pfam" id="PF19425">
    <property type="entry name" value="Csd3_N2"/>
    <property type="match status" value="1"/>
</dbReference>
<organism evidence="11">
    <name type="scientific">Vibrio coralliilyticus</name>
    <dbReference type="NCBI Taxonomy" id="190893"/>
    <lineage>
        <taxon>Bacteria</taxon>
        <taxon>Pseudomonadati</taxon>
        <taxon>Pseudomonadota</taxon>
        <taxon>Gammaproteobacteria</taxon>
        <taxon>Vibrionales</taxon>
        <taxon>Vibrionaceae</taxon>
        <taxon>Vibrio</taxon>
    </lineage>
</organism>
<comment type="caution">
    <text evidence="11">The sequence shown here is derived from an EMBL/GenBank/DDBJ whole genome shotgun (WGS) entry which is preliminary data.</text>
</comment>
<dbReference type="Pfam" id="PF01551">
    <property type="entry name" value="Peptidase_M23"/>
    <property type="match status" value="1"/>
</dbReference>
<dbReference type="AlphaFoldDB" id="A0A837GA59"/>
<evidence type="ECO:0000256" key="3">
    <source>
        <dbReference type="ARBA" id="ARBA00022670"/>
    </source>
</evidence>
<gene>
    <name evidence="11" type="ORF">TW71_09995</name>
</gene>
<dbReference type="GO" id="GO:0046872">
    <property type="term" value="F:metal ion binding"/>
    <property type="evidence" value="ECO:0007669"/>
    <property type="project" value="UniProtKB-KW"/>
</dbReference>
<reference evidence="11" key="1">
    <citation type="journal article" date="2015" name="BMC Genomics">
        <title>Genome mining reveals unlocked bioactive potential of marine Gram-negative bacteria.</title>
        <authorList>
            <person name="Machado H."/>
            <person name="Sonnenschein E.C."/>
            <person name="Melchiorsen J."/>
            <person name="Gram L."/>
        </authorList>
    </citation>
    <scope>NUCLEOTIDE SEQUENCE</scope>
    <source>
        <strain evidence="11">S2052</strain>
    </source>
</reference>
<evidence type="ECO:0000256" key="2">
    <source>
        <dbReference type="ARBA" id="ARBA00004196"/>
    </source>
</evidence>
<dbReference type="InterPro" id="IPR050570">
    <property type="entry name" value="Cell_wall_metabolism_enzyme"/>
</dbReference>
<evidence type="ECO:0000256" key="4">
    <source>
        <dbReference type="ARBA" id="ARBA00022723"/>
    </source>
</evidence>
<accession>A0A837GA59</accession>
<proteinExistence type="predicted"/>
<dbReference type="Gene3D" id="2.70.70.10">
    <property type="entry name" value="Glucose Permease (Domain IIA)"/>
    <property type="match status" value="1"/>
</dbReference>
<comment type="subcellular location">
    <subcellularLocation>
        <location evidence="2">Cell envelope</location>
    </subcellularLocation>
</comment>
<evidence type="ECO:0000256" key="8">
    <source>
        <dbReference type="ARBA" id="ARBA00060568"/>
    </source>
</evidence>
<evidence type="ECO:0000256" key="7">
    <source>
        <dbReference type="ARBA" id="ARBA00023049"/>
    </source>
</evidence>
<dbReference type="Gene3D" id="3.10.450.350">
    <property type="match status" value="2"/>
</dbReference>
<protein>
    <submittedName>
        <fullName evidence="11">Peptidase M23</fullName>
    </submittedName>
</protein>
<keyword evidence="7" id="KW-0482">Metalloprotease</keyword>